<dbReference type="RefSeq" id="WP_231325503.1">
    <property type="nucleotide sequence ID" value="NZ_CP088156.1"/>
</dbReference>
<reference evidence="1" key="1">
    <citation type="journal article" date="2024" name="Antonie Van Leeuwenhoek">
        <title>Bradyrhizobium ontarionense sp. nov., a novel bacterial symbiont isolated from Aeschynomene indica (Indian jointvetch), harbours photosynthesis, nitrogen fixation and nitrous oxide (N2O) reductase genes.</title>
        <authorList>
            <person name="Bromfield E.S.P."/>
            <person name="Cloutier S."/>
        </authorList>
    </citation>
    <scope>NUCLEOTIDE SEQUENCE</scope>
    <source>
        <strain evidence="1">A19</strain>
    </source>
</reference>
<dbReference type="EMBL" id="CP088156">
    <property type="protein sequence ID" value="UFZ06387.1"/>
    <property type="molecule type" value="Genomic_DNA"/>
</dbReference>
<keyword evidence="2" id="KW-1185">Reference proteome</keyword>
<evidence type="ECO:0000313" key="1">
    <source>
        <dbReference type="EMBL" id="UFZ06387.1"/>
    </source>
</evidence>
<protein>
    <submittedName>
        <fullName evidence="1">DUF4262 domain-containing protein</fullName>
    </submittedName>
</protein>
<dbReference type="InterPro" id="IPR025358">
    <property type="entry name" value="DUF4262"/>
</dbReference>
<evidence type="ECO:0000313" key="2">
    <source>
        <dbReference type="Proteomes" id="UP001431010"/>
    </source>
</evidence>
<organism evidence="1 2">
    <name type="scientific">Bradyrhizobium ontarionense</name>
    <dbReference type="NCBI Taxonomy" id="2898149"/>
    <lineage>
        <taxon>Bacteria</taxon>
        <taxon>Pseudomonadati</taxon>
        <taxon>Pseudomonadota</taxon>
        <taxon>Alphaproteobacteria</taxon>
        <taxon>Hyphomicrobiales</taxon>
        <taxon>Nitrobacteraceae</taxon>
        <taxon>Bradyrhizobium</taxon>
    </lineage>
</organism>
<name>A0ABY3RHD8_9BRAD</name>
<dbReference type="Proteomes" id="UP001431010">
    <property type="component" value="Chromosome"/>
</dbReference>
<gene>
    <name evidence="1" type="ORF">LQG66_08865</name>
</gene>
<sequence>MMVVEDARHMYTALDVDPEKLDERERAFVGKIRQYGWSTTDVGADDEGPGFAYTTGFWLKFGHPELIVFSLPGQTAHDTFWHFYRELEAGRRVAVGSSTLDVFENVPAVLLPVAQRHYRDHLGWGRWFYGGDRFECLQLFYPDRDGRFPWSPEVSVGLRAAQPDLTEGNWFGLCAR</sequence>
<accession>A0ABY3RHD8</accession>
<proteinExistence type="predicted"/>
<dbReference type="Pfam" id="PF14081">
    <property type="entry name" value="DUF4262"/>
    <property type="match status" value="1"/>
</dbReference>